<dbReference type="PANTHER" id="PTHR12286">
    <property type="entry name" value="SACCHAROPINE DEHYDROGENASE-LIKE OXIDOREDUCTASE"/>
    <property type="match status" value="1"/>
</dbReference>
<dbReference type="Gene3D" id="3.40.50.720">
    <property type="entry name" value="NAD(P)-binding Rossmann-like Domain"/>
    <property type="match status" value="1"/>
</dbReference>
<dbReference type="PROSITE" id="PS50206">
    <property type="entry name" value="RHODANESE_3"/>
    <property type="match status" value="1"/>
</dbReference>
<dbReference type="RefSeq" id="WP_378066719.1">
    <property type="nucleotide sequence ID" value="NZ_JBHSBL010000012.1"/>
</dbReference>
<dbReference type="InterPro" id="IPR001763">
    <property type="entry name" value="Rhodanese-like_dom"/>
</dbReference>
<reference evidence="4" key="1">
    <citation type="journal article" date="2019" name="Int. J. Syst. Evol. Microbiol.">
        <title>The Global Catalogue of Microorganisms (GCM) 10K type strain sequencing project: providing services to taxonomists for standard genome sequencing and annotation.</title>
        <authorList>
            <consortium name="The Broad Institute Genomics Platform"/>
            <consortium name="The Broad Institute Genome Sequencing Center for Infectious Disease"/>
            <person name="Wu L."/>
            <person name="Ma J."/>
        </authorList>
    </citation>
    <scope>NUCLEOTIDE SEQUENCE [LARGE SCALE GENOMIC DNA]</scope>
    <source>
        <strain evidence="4">TBRC 5832</strain>
    </source>
</reference>
<dbReference type="InterPro" id="IPR036291">
    <property type="entry name" value="NAD(P)-bd_dom_sf"/>
</dbReference>
<accession>A0ABV8IR68</accession>
<dbReference type="InterPro" id="IPR051276">
    <property type="entry name" value="Saccharopine_DH-like_oxidrdct"/>
</dbReference>
<evidence type="ECO:0000259" key="2">
    <source>
        <dbReference type="PROSITE" id="PS50206"/>
    </source>
</evidence>
<comment type="caution">
    <text evidence="3">The sequence shown here is derived from an EMBL/GenBank/DDBJ whole genome shotgun (WGS) entry which is preliminary data.</text>
</comment>
<evidence type="ECO:0000256" key="1">
    <source>
        <dbReference type="SAM" id="MobiDB-lite"/>
    </source>
</evidence>
<dbReference type="EMBL" id="JBHSBL010000012">
    <property type="protein sequence ID" value="MFC4065741.1"/>
    <property type="molecule type" value="Genomic_DNA"/>
</dbReference>
<dbReference type="Pfam" id="PF03435">
    <property type="entry name" value="Sacchrp_dh_NADP"/>
    <property type="match status" value="1"/>
</dbReference>
<evidence type="ECO:0000313" key="4">
    <source>
        <dbReference type="Proteomes" id="UP001595867"/>
    </source>
</evidence>
<sequence>MSDQQREFDVIVYGASGFVGVLVARYLAEHAPEGARLALGGRSAAKLEGLGLDWPVVIADAGDADALTTMAGRTRVVVTTVGPYAKYGKPLARACAESGTDYVDLTGEVLFARDSIDENHETAQRTGARIVHSCGFDSIPSDIGVHVLHEQVTRDGAGELTDTTLVVTSMRGGVSGGTIDSMRHQVDVMKKDTRLRKVGASPYSLSPDRHTEPDLGRQPDMLTLPGSDVDPSVRGHLAPFVMASYNTRVVRRSNALRGWAYGRTFRYREVMRVKSKIAATLVKSGMNALVIGFAVPPLRFVLDRFLPAPGAGPSEDTQRNGHFTMDLFTTTTTGARYRARVKAKGDPGYAATAVMLGESALALAFDTEELPKSGGGVLTPATAIGDALVGRLRDAGFEITVQRL</sequence>
<dbReference type="SUPFAM" id="SSF51735">
    <property type="entry name" value="NAD(P)-binding Rossmann-fold domains"/>
    <property type="match status" value="1"/>
</dbReference>
<feature type="compositionally biased region" description="Basic and acidic residues" evidence="1">
    <location>
        <begin position="207"/>
        <end position="217"/>
    </location>
</feature>
<proteinExistence type="predicted"/>
<protein>
    <submittedName>
        <fullName evidence="3">Saccharopine dehydrogenase family protein</fullName>
    </submittedName>
</protein>
<gene>
    <name evidence="3" type="ORF">ACFO0C_12440</name>
</gene>
<evidence type="ECO:0000313" key="3">
    <source>
        <dbReference type="EMBL" id="MFC4065741.1"/>
    </source>
</evidence>
<feature type="domain" description="Rhodanese" evidence="2">
    <location>
        <begin position="10"/>
        <end position="54"/>
    </location>
</feature>
<dbReference type="InterPro" id="IPR005097">
    <property type="entry name" value="Sacchrp_dh_NADP-bd"/>
</dbReference>
<dbReference type="Proteomes" id="UP001595867">
    <property type="component" value="Unassembled WGS sequence"/>
</dbReference>
<keyword evidence="4" id="KW-1185">Reference proteome</keyword>
<feature type="region of interest" description="Disordered" evidence="1">
    <location>
        <begin position="199"/>
        <end position="220"/>
    </location>
</feature>
<dbReference type="PANTHER" id="PTHR12286:SF5">
    <property type="entry name" value="SACCHAROPINE DEHYDROGENASE-LIKE OXIDOREDUCTASE"/>
    <property type="match status" value="1"/>
</dbReference>
<organism evidence="3 4">
    <name type="scientific">Actinoplanes subglobosus</name>
    <dbReference type="NCBI Taxonomy" id="1547892"/>
    <lineage>
        <taxon>Bacteria</taxon>
        <taxon>Bacillati</taxon>
        <taxon>Actinomycetota</taxon>
        <taxon>Actinomycetes</taxon>
        <taxon>Micromonosporales</taxon>
        <taxon>Micromonosporaceae</taxon>
        <taxon>Actinoplanes</taxon>
    </lineage>
</organism>
<name>A0ABV8IR68_9ACTN</name>